<evidence type="ECO:0000259" key="1">
    <source>
        <dbReference type="Pfam" id="PF07659"/>
    </source>
</evidence>
<dbReference type="Pfam" id="PF07659">
    <property type="entry name" value="DUF1599"/>
    <property type="match status" value="1"/>
</dbReference>
<protein>
    <recommendedName>
        <fullName evidence="1">Nucleotide modification associated domain-containing protein</fullName>
    </recommendedName>
</protein>
<feature type="domain" description="Nucleotide modification associated" evidence="1">
    <location>
        <begin position="37"/>
        <end position="100"/>
    </location>
</feature>
<dbReference type="GeneID" id="75691980"/>
<reference evidence="2 3" key="1">
    <citation type="submission" date="2021-04" db="EMBL/GenBank/DDBJ databases">
        <authorList>
            <person name="Shkoporov A.N."/>
            <person name="Stockdale S.R."/>
            <person name="Guerin E."/>
            <person name="Ross R.P."/>
            <person name="Hill C."/>
        </authorList>
    </citation>
    <scope>NUCLEOTIDE SEQUENCE [LARGE SCALE GENOMIC DNA]</scope>
    <source>
        <strain evidence="3">cr18_1</strain>
    </source>
</reference>
<organism evidence="2 3">
    <name type="scientific">uncultured phage cr18_1</name>
    <dbReference type="NCBI Taxonomy" id="2986407"/>
    <lineage>
        <taxon>Viruses</taxon>
        <taxon>Duplodnaviria</taxon>
        <taxon>Heunggongvirae</taxon>
        <taxon>Uroviricota</taxon>
        <taxon>Caudoviricetes</taxon>
        <taxon>Crassvirales</taxon>
        <taxon>Steigviridae</taxon>
        <taxon>Asinivirinae</taxon>
        <taxon>Lebriduvirus</taxon>
        <taxon>Lebriduvirus gastrointestinalis</taxon>
    </lineage>
</organism>
<dbReference type="Proteomes" id="UP000827799">
    <property type="component" value="Segment"/>
</dbReference>
<keyword evidence="3" id="KW-1185">Reference proteome</keyword>
<evidence type="ECO:0000313" key="3">
    <source>
        <dbReference type="Proteomes" id="UP000827799"/>
    </source>
</evidence>
<dbReference type="EMBL" id="MZ130485">
    <property type="protein sequence ID" value="QWM90101.1"/>
    <property type="molecule type" value="Genomic_DNA"/>
</dbReference>
<proteinExistence type="predicted"/>
<gene>
    <name evidence="2" type="primary">gp_22766</name>
</gene>
<dbReference type="KEGG" id="vg:75691980"/>
<name>A0AAE7V4R1_9CAUD</name>
<evidence type="ECO:0000313" key="2">
    <source>
        <dbReference type="EMBL" id="QWM90101.1"/>
    </source>
</evidence>
<dbReference type="RefSeq" id="YP_010359673.1">
    <property type="nucleotide sequence ID" value="NC_062775.1"/>
</dbReference>
<accession>A0AAE7V4R1</accession>
<dbReference type="InterPro" id="IPR011630">
    <property type="entry name" value="DUF1599"/>
</dbReference>
<sequence>MEEMIKATEETSIAALASPAHDFTEIVKGMIETFVKKNHDYGNSFERSCNEEGLAAARIRLGDKWLRFKKLSKGEEALVKDESIRDTLLDMANYCVMTVMWMDNQKKCDNA</sequence>